<keyword evidence="1" id="KW-1133">Transmembrane helix</keyword>
<dbReference type="EMBL" id="JXQK01000065">
    <property type="protein sequence ID" value="KIP61597.1"/>
    <property type="molecule type" value="Genomic_DNA"/>
</dbReference>
<keyword evidence="4" id="KW-1185">Reference proteome</keyword>
<keyword evidence="2" id="KW-0732">Signal</keyword>
<dbReference type="STRING" id="1602171.ST44_09425"/>
<evidence type="ECO:0000256" key="1">
    <source>
        <dbReference type="SAM" id="Phobius"/>
    </source>
</evidence>
<feature type="transmembrane region" description="Helical" evidence="1">
    <location>
        <begin position="154"/>
        <end position="175"/>
    </location>
</feature>
<feature type="chain" id="PRO_5002228336" description="Oxygen tolerance" evidence="2">
    <location>
        <begin position="22"/>
        <end position="354"/>
    </location>
</feature>
<reference evidence="3 4" key="1">
    <citation type="submission" date="2015-01" db="EMBL/GenBank/DDBJ databases">
        <title>Comparative genomics of non-oral Prevotella species.</title>
        <authorList>
            <person name="Accetto T."/>
            <person name="Nograsek B."/>
            <person name="Avgustin G."/>
        </authorList>
    </citation>
    <scope>NUCLEOTIDE SEQUENCE [LARGE SCALE GENOMIC DNA]</scope>
    <source>
        <strain evidence="3 4">P5-119</strain>
    </source>
</reference>
<feature type="transmembrane region" description="Helical" evidence="1">
    <location>
        <begin position="330"/>
        <end position="351"/>
    </location>
</feature>
<evidence type="ECO:0000313" key="4">
    <source>
        <dbReference type="Proteomes" id="UP000032046"/>
    </source>
</evidence>
<evidence type="ECO:0000313" key="3">
    <source>
        <dbReference type="EMBL" id="KIP61597.1"/>
    </source>
</evidence>
<protein>
    <recommendedName>
        <fullName evidence="5">Oxygen tolerance</fullName>
    </recommendedName>
</protein>
<gene>
    <name evidence="3" type="ORF">ST44_09425</name>
</gene>
<evidence type="ECO:0008006" key="5">
    <source>
        <dbReference type="Google" id="ProtNLM"/>
    </source>
</evidence>
<keyword evidence="1" id="KW-0812">Transmembrane</keyword>
<dbReference type="Proteomes" id="UP000032046">
    <property type="component" value="Unassembled WGS sequence"/>
</dbReference>
<feature type="signal peptide" evidence="2">
    <location>
        <begin position="1"/>
        <end position="21"/>
    </location>
</feature>
<comment type="caution">
    <text evidence="3">The sequence shown here is derived from an EMBL/GenBank/DDBJ whole genome shotgun (WGS) entry which is preliminary data.</text>
</comment>
<dbReference type="RefSeq" id="WP_042519652.1">
    <property type="nucleotide sequence ID" value="NZ_JXQH01000018.1"/>
</dbReference>
<evidence type="ECO:0000256" key="2">
    <source>
        <dbReference type="SAM" id="SignalP"/>
    </source>
</evidence>
<proteinExistence type="predicted"/>
<accession>A0A0D0HBN8</accession>
<dbReference type="OrthoDB" id="9807384at2"/>
<keyword evidence="1" id="KW-0472">Membrane</keyword>
<dbReference type="AlphaFoldDB" id="A0A0D0HBN8"/>
<name>A0A0D0HBN8_9BACT</name>
<sequence>MKRLFLSILFVSLTMSIWSQVTIDQKIDTMQILIGEQTKLTLSVTLDEKHHKVSFPKFERSQYITPGVEVLECSNIDTLGVEDNLIKYSKSYTLTSFDEKLYCIPSQSIKVDGKSYQTKDLALKVMTMPVDTVHTEKFYGPKDVQDNPFSWGEWATVFGYSILFVLLLILLAYLINRLNTNKSVIKPIKFIKKVSAHQKAITEIEKLKEEKAAVSEDQKSYYTRLTMILRQYIAERFNFDAMEMTSSEIIERLRDENEGAIEEMVSLFRTADLVKFAKYSVLANENDQNLVNALSFINDTKKEEEKPVKLVVEENEVEKKVKSQRRTLKLAIVVLTAAALFALIVVIYKVYLIV</sequence>
<organism evidence="3 4">
    <name type="scientific">Prevotella pectinovora</name>
    <dbReference type="NCBI Taxonomy" id="1602169"/>
    <lineage>
        <taxon>Bacteria</taxon>
        <taxon>Pseudomonadati</taxon>
        <taxon>Bacteroidota</taxon>
        <taxon>Bacteroidia</taxon>
        <taxon>Bacteroidales</taxon>
        <taxon>Prevotellaceae</taxon>
        <taxon>Prevotella</taxon>
    </lineage>
</organism>